<dbReference type="EMBL" id="CP001011">
    <property type="protein sequence ID" value="ACB93254.1"/>
    <property type="molecule type" value="Genomic_DNA"/>
</dbReference>
<dbReference type="AlphaFoldDB" id="B2I8R3"/>
<dbReference type="InterPro" id="IPR007263">
    <property type="entry name" value="DCC1-like"/>
</dbReference>
<dbReference type="InterPro" id="IPR052927">
    <property type="entry name" value="DCC_oxidoreductase"/>
</dbReference>
<sequence>MSVPMVEPLICDEGVLRQVDTTTAVIVFDGVCVLCNGWVRFLLRRDRKKRYRFAAMQGQHGGALLRAYGLDPEDPLSFLLVEDGKGWSDSDAVLRVLVGLGGFWRVAACLYVLPRRWTDAGYRWLARNRYRWFGRHEQCLLPEPEERERFFD</sequence>
<dbReference type="Pfam" id="PF04134">
    <property type="entry name" value="DCC1-like"/>
    <property type="match status" value="1"/>
</dbReference>
<keyword evidence="1" id="KW-1133">Transmembrane helix</keyword>
<gene>
    <name evidence="2" type="ordered locus">XfasM23_1854</name>
</gene>
<keyword evidence="1" id="KW-0812">Transmembrane</keyword>
<dbReference type="KEGG" id="xfn:XfasM23_1854"/>
<organism evidence="2 3">
    <name type="scientific">Xylella fastidiosa (strain M23)</name>
    <dbReference type="NCBI Taxonomy" id="405441"/>
    <lineage>
        <taxon>Bacteria</taxon>
        <taxon>Pseudomonadati</taxon>
        <taxon>Pseudomonadota</taxon>
        <taxon>Gammaproteobacteria</taxon>
        <taxon>Lysobacterales</taxon>
        <taxon>Lysobacteraceae</taxon>
        <taxon>Xylella</taxon>
    </lineage>
</organism>
<name>B2I8R3_XYLF2</name>
<protein>
    <submittedName>
        <fullName evidence="2">Putative thiol-disulphide oxidoreductase DCC</fullName>
    </submittedName>
</protein>
<keyword evidence="1" id="KW-0472">Membrane</keyword>
<evidence type="ECO:0000256" key="1">
    <source>
        <dbReference type="SAM" id="Phobius"/>
    </source>
</evidence>
<dbReference type="HOGENOM" id="CLU_092206_1_0_6"/>
<evidence type="ECO:0000313" key="2">
    <source>
        <dbReference type="EMBL" id="ACB93254.1"/>
    </source>
</evidence>
<proteinExistence type="predicted"/>
<dbReference type="GO" id="GO:0015035">
    <property type="term" value="F:protein-disulfide reductase activity"/>
    <property type="evidence" value="ECO:0007669"/>
    <property type="project" value="InterPro"/>
</dbReference>
<dbReference type="PANTHER" id="PTHR33639">
    <property type="entry name" value="THIOL-DISULFIDE OXIDOREDUCTASE DCC"/>
    <property type="match status" value="1"/>
</dbReference>
<accession>B2I8R3</accession>
<reference evidence="2 3" key="1">
    <citation type="journal article" date="2010" name="J. Bacteriol.">
        <title>Whole genome sequences of two Xylella fastidiosa strains (M12 and M23) causing almond leaf scorch disease in California.</title>
        <authorList>
            <person name="Chen J."/>
            <person name="Xie G."/>
            <person name="Han S."/>
            <person name="Chertkov O."/>
            <person name="Sims D."/>
            <person name="Civerolo E.L."/>
        </authorList>
    </citation>
    <scope>NUCLEOTIDE SEQUENCE [LARGE SCALE GENOMIC DNA]</scope>
    <source>
        <strain evidence="2 3">M23</strain>
    </source>
</reference>
<feature type="transmembrane region" description="Helical" evidence="1">
    <location>
        <begin position="24"/>
        <end position="43"/>
    </location>
</feature>
<dbReference type="Proteomes" id="UP000001698">
    <property type="component" value="Chromosome"/>
</dbReference>
<evidence type="ECO:0000313" key="3">
    <source>
        <dbReference type="Proteomes" id="UP000001698"/>
    </source>
</evidence>
<dbReference type="PANTHER" id="PTHR33639:SF2">
    <property type="entry name" value="DUF393 DOMAIN-CONTAINING PROTEIN"/>
    <property type="match status" value="1"/>
</dbReference>